<reference evidence="2" key="1">
    <citation type="submission" date="2017-04" db="EMBL/GenBank/DDBJ databases">
        <authorList>
            <person name="Varghese N."/>
            <person name="Submissions S."/>
        </authorList>
    </citation>
    <scope>NUCLEOTIDE SEQUENCE [LARGE SCALE GENOMIC DNA]</scope>
    <source>
        <strain evidence="2">RKEM611</strain>
    </source>
</reference>
<accession>A0A1Y6C6A8</accession>
<keyword evidence="2" id="KW-1185">Reference proteome</keyword>
<dbReference type="PROSITE" id="PS51257">
    <property type="entry name" value="PROKAR_LIPOPROTEIN"/>
    <property type="match status" value="1"/>
</dbReference>
<sequence length="130" mass="14289">MKILLSLLINLTLIVLVVGCGKDSKSDEGPKVTQAPSFKHFSIVGRECLEFNDSYTTMLNDYEEGSCPSERDYNVDGVSGSGQKVASCYYPSMGMIKYNYYAPQSVVDSKSVVESAQDDCDGEFELLDVL</sequence>
<protein>
    <recommendedName>
        <fullName evidence="3">Lipoprotein</fullName>
    </recommendedName>
</protein>
<evidence type="ECO:0008006" key="3">
    <source>
        <dbReference type="Google" id="ProtNLM"/>
    </source>
</evidence>
<proteinExistence type="predicted"/>
<gene>
    <name evidence="1" type="ORF">SAMN06296036_114154</name>
</gene>
<organism evidence="1 2">
    <name type="scientific">Pseudobacteriovorax antillogorgiicola</name>
    <dbReference type="NCBI Taxonomy" id="1513793"/>
    <lineage>
        <taxon>Bacteria</taxon>
        <taxon>Pseudomonadati</taxon>
        <taxon>Bdellovibrionota</taxon>
        <taxon>Oligoflexia</taxon>
        <taxon>Oligoflexales</taxon>
        <taxon>Pseudobacteriovoracaceae</taxon>
        <taxon>Pseudobacteriovorax</taxon>
    </lineage>
</organism>
<dbReference type="Proteomes" id="UP000192907">
    <property type="component" value="Unassembled WGS sequence"/>
</dbReference>
<evidence type="ECO:0000313" key="1">
    <source>
        <dbReference type="EMBL" id="SMF47632.1"/>
    </source>
</evidence>
<dbReference type="AlphaFoldDB" id="A0A1Y6C6A8"/>
<name>A0A1Y6C6A8_9BACT</name>
<dbReference type="EMBL" id="FWZT01000014">
    <property type="protein sequence ID" value="SMF47632.1"/>
    <property type="molecule type" value="Genomic_DNA"/>
</dbReference>
<evidence type="ECO:0000313" key="2">
    <source>
        <dbReference type="Proteomes" id="UP000192907"/>
    </source>
</evidence>
<dbReference type="RefSeq" id="WP_132321321.1">
    <property type="nucleotide sequence ID" value="NZ_FWZT01000014.1"/>
</dbReference>